<gene>
    <name evidence="1" type="ORF">COLO4_36240</name>
</gene>
<organism evidence="1 2">
    <name type="scientific">Corchorus olitorius</name>
    <dbReference type="NCBI Taxonomy" id="93759"/>
    <lineage>
        <taxon>Eukaryota</taxon>
        <taxon>Viridiplantae</taxon>
        <taxon>Streptophyta</taxon>
        <taxon>Embryophyta</taxon>
        <taxon>Tracheophyta</taxon>
        <taxon>Spermatophyta</taxon>
        <taxon>Magnoliopsida</taxon>
        <taxon>eudicotyledons</taxon>
        <taxon>Gunneridae</taxon>
        <taxon>Pentapetalae</taxon>
        <taxon>rosids</taxon>
        <taxon>malvids</taxon>
        <taxon>Malvales</taxon>
        <taxon>Malvaceae</taxon>
        <taxon>Grewioideae</taxon>
        <taxon>Apeibeae</taxon>
        <taxon>Corchorus</taxon>
    </lineage>
</organism>
<evidence type="ECO:0000313" key="2">
    <source>
        <dbReference type="Proteomes" id="UP000187203"/>
    </source>
</evidence>
<evidence type="ECO:0000313" key="1">
    <source>
        <dbReference type="EMBL" id="OMO55018.1"/>
    </source>
</evidence>
<dbReference type="AlphaFoldDB" id="A0A1R3GA92"/>
<keyword evidence="2" id="KW-1185">Reference proteome</keyword>
<dbReference type="OrthoDB" id="678327at2759"/>
<sequence>MDPPAIMSDAGYNLTEIWQYPVSESGIRRSQFGPGLGQFGDPNREVSGNDPVMVMGRDLKRQEVEMRIMILKLKQNPVQASLWNKKLKRQSRLNKITSMCEQEGVKLLIVTV</sequence>
<dbReference type="EMBL" id="AWUE01023065">
    <property type="protein sequence ID" value="OMO55018.1"/>
    <property type="molecule type" value="Genomic_DNA"/>
</dbReference>
<comment type="caution">
    <text evidence="1">The sequence shown here is derived from an EMBL/GenBank/DDBJ whole genome shotgun (WGS) entry which is preliminary data.</text>
</comment>
<protein>
    <submittedName>
        <fullName evidence="1">DNA binding protein</fullName>
    </submittedName>
</protein>
<name>A0A1R3GA92_9ROSI</name>
<reference evidence="2" key="1">
    <citation type="submission" date="2013-09" db="EMBL/GenBank/DDBJ databases">
        <title>Corchorus olitorius genome sequencing.</title>
        <authorList>
            <person name="Alam M."/>
            <person name="Haque M.S."/>
            <person name="Islam M.S."/>
            <person name="Emdad E.M."/>
            <person name="Islam M.M."/>
            <person name="Ahmed B."/>
            <person name="Halim A."/>
            <person name="Hossen Q.M.M."/>
            <person name="Hossain M.Z."/>
            <person name="Ahmed R."/>
            <person name="Khan M.M."/>
            <person name="Islam R."/>
            <person name="Rashid M.M."/>
            <person name="Khan S.A."/>
            <person name="Rahman M.S."/>
            <person name="Alam M."/>
            <person name="Yahiya A.S."/>
            <person name="Khan M.S."/>
            <person name="Azam M.S."/>
            <person name="Haque T."/>
            <person name="Lashkar M.Z.H."/>
            <person name="Akhand A.I."/>
            <person name="Morshed G."/>
            <person name="Roy S."/>
            <person name="Uddin K.S."/>
            <person name="Rabeya T."/>
            <person name="Hossain A.S."/>
            <person name="Chowdhury A."/>
            <person name="Snigdha A.R."/>
            <person name="Mortoza M.S."/>
            <person name="Matin S.A."/>
            <person name="Hoque S.M.E."/>
            <person name="Islam M.K."/>
            <person name="Roy D.K."/>
            <person name="Haider R."/>
            <person name="Moosa M.M."/>
            <person name="Elias S.M."/>
            <person name="Hasan A.M."/>
            <person name="Jahan S."/>
            <person name="Shafiuddin M."/>
            <person name="Mahmood N."/>
            <person name="Shommy N.S."/>
        </authorList>
    </citation>
    <scope>NUCLEOTIDE SEQUENCE [LARGE SCALE GENOMIC DNA]</scope>
    <source>
        <strain evidence="2">cv. O-4</strain>
    </source>
</reference>
<dbReference type="Proteomes" id="UP000187203">
    <property type="component" value="Unassembled WGS sequence"/>
</dbReference>
<proteinExistence type="predicted"/>
<accession>A0A1R3GA92</accession>